<dbReference type="GO" id="GO:0008270">
    <property type="term" value="F:zinc ion binding"/>
    <property type="evidence" value="ECO:0007669"/>
    <property type="project" value="InterPro"/>
</dbReference>
<feature type="region of interest" description="Disordered" evidence="5">
    <location>
        <begin position="24"/>
        <end position="47"/>
    </location>
</feature>
<dbReference type="InterPro" id="IPR013149">
    <property type="entry name" value="ADH-like_C"/>
</dbReference>
<dbReference type="InterPro" id="IPR050129">
    <property type="entry name" value="Zn_alcohol_dh"/>
</dbReference>
<dbReference type="SUPFAM" id="SSF50129">
    <property type="entry name" value="GroES-like"/>
    <property type="match status" value="1"/>
</dbReference>
<dbReference type="InterPro" id="IPR013154">
    <property type="entry name" value="ADH-like_N"/>
</dbReference>
<dbReference type="Gene3D" id="3.90.180.10">
    <property type="entry name" value="Medium-chain alcohol dehydrogenases, catalytic domain"/>
    <property type="match status" value="1"/>
</dbReference>
<comment type="cofactor">
    <cofactor evidence="4">
        <name>Zn(2+)</name>
        <dbReference type="ChEBI" id="CHEBI:29105"/>
    </cofactor>
</comment>
<keyword evidence="3" id="KW-0560">Oxidoreductase</keyword>
<organism evidence="8">
    <name type="scientific">Cyprideis torosa</name>
    <dbReference type="NCBI Taxonomy" id="163714"/>
    <lineage>
        <taxon>Eukaryota</taxon>
        <taxon>Metazoa</taxon>
        <taxon>Ecdysozoa</taxon>
        <taxon>Arthropoda</taxon>
        <taxon>Crustacea</taxon>
        <taxon>Oligostraca</taxon>
        <taxon>Ostracoda</taxon>
        <taxon>Podocopa</taxon>
        <taxon>Podocopida</taxon>
        <taxon>Cytherocopina</taxon>
        <taxon>Cytheroidea</taxon>
        <taxon>Cytherideidae</taxon>
        <taxon>Cyprideis</taxon>
    </lineage>
</organism>
<dbReference type="InterPro" id="IPR011032">
    <property type="entry name" value="GroES-like_sf"/>
</dbReference>
<comment type="similarity">
    <text evidence="4">Belongs to the zinc-containing alcohol dehydrogenase family.</text>
</comment>
<keyword evidence="2 4" id="KW-0862">Zinc</keyword>
<sequence length="431" mass="46793">MNSLTVTDGTGSVPPGELRMRELQQDKVEGERSGGEGGIKGTEREVQSTQRYQLHSQKMSALMHLPPTMRALRYNDATRVLSLEEIPTPKELGDWDVLVKVAYVGVCGTDLHITEGHFPCRHGGLTLGHEISGVVEAVGSNVPHVKKGTHVAVNPHGGCGVCDQCDRGHPNYCTGLGEGSSLGFHVDGGFADFVVAPAGKVRKMPDNIGLETAGAIETLSCIYRGRENIGPLCQDARILILGGGVVGLIWASYFHHEGIRKIIMSEPRPERQKTARNMGIGIEVVSPNELEELLGNKDPCIDVVVDCCGIAAAVQGSMKYMARGSTLMCFACAPPTQKLTITMLDIYMKELKIIGSLHNPLNFSKVIALTANMAEKYLNCEKLGIKIYQLEDFKQCFDDLKKGVITKGVFEINPNPVTHDAEMTEVQKPES</sequence>
<dbReference type="InterPro" id="IPR002328">
    <property type="entry name" value="ADH_Zn_CS"/>
</dbReference>
<evidence type="ECO:0000256" key="1">
    <source>
        <dbReference type="ARBA" id="ARBA00022723"/>
    </source>
</evidence>
<feature type="domain" description="Alcohol dehydrogenase-like C-terminal" evidence="6">
    <location>
        <begin position="246"/>
        <end position="369"/>
    </location>
</feature>
<evidence type="ECO:0000256" key="2">
    <source>
        <dbReference type="ARBA" id="ARBA00022833"/>
    </source>
</evidence>
<accession>A0A7R8W361</accession>
<dbReference type="Pfam" id="PF00107">
    <property type="entry name" value="ADH_zinc_N"/>
    <property type="match status" value="1"/>
</dbReference>
<keyword evidence="1 4" id="KW-0479">Metal-binding</keyword>
<evidence type="ECO:0000259" key="7">
    <source>
        <dbReference type="Pfam" id="PF08240"/>
    </source>
</evidence>
<evidence type="ECO:0000256" key="5">
    <source>
        <dbReference type="SAM" id="MobiDB-lite"/>
    </source>
</evidence>
<reference evidence="8" key="1">
    <citation type="submission" date="2020-11" db="EMBL/GenBank/DDBJ databases">
        <authorList>
            <person name="Tran Van P."/>
        </authorList>
    </citation>
    <scope>NUCLEOTIDE SEQUENCE</scope>
</reference>
<dbReference type="AlphaFoldDB" id="A0A7R8W361"/>
<dbReference type="InterPro" id="IPR036291">
    <property type="entry name" value="NAD(P)-bd_dom_sf"/>
</dbReference>
<dbReference type="PANTHER" id="PTHR43401:SF2">
    <property type="entry name" value="L-THREONINE 3-DEHYDROGENASE"/>
    <property type="match status" value="1"/>
</dbReference>
<dbReference type="SUPFAM" id="SSF51735">
    <property type="entry name" value="NAD(P)-binding Rossmann-fold domains"/>
    <property type="match status" value="1"/>
</dbReference>
<gene>
    <name evidence="8" type="ORF">CTOB1V02_LOCUS1885</name>
</gene>
<dbReference type="GO" id="GO:0016491">
    <property type="term" value="F:oxidoreductase activity"/>
    <property type="evidence" value="ECO:0007669"/>
    <property type="project" value="UniProtKB-KW"/>
</dbReference>
<evidence type="ECO:0000259" key="6">
    <source>
        <dbReference type="Pfam" id="PF00107"/>
    </source>
</evidence>
<proteinExistence type="inferred from homology"/>
<feature type="compositionally biased region" description="Basic and acidic residues" evidence="5">
    <location>
        <begin position="24"/>
        <end position="34"/>
    </location>
</feature>
<name>A0A7R8W361_9CRUS</name>
<dbReference type="Pfam" id="PF08240">
    <property type="entry name" value="ADH_N"/>
    <property type="match status" value="1"/>
</dbReference>
<dbReference type="PANTHER" id="PTHR43401">
    <property type="entry name" value="L-THREONINE 3-DEHYDROGENASE"/>
    <property type="match status" value="1"/>
</dbReference>
<dbReference type="Gene3D" id="3.40.50.720">
    <property type="entry name" value="NAD(P)-binding Rossmann-like Domain"/>
    <property type="match status" value="1"/>
</dbReference>
<evidence type="ECO:0000256" key="4">
    <source>
        <dbReference type="RuleBase" id="RU361277"/>
    </source>
</evidence>
<evidence type="ECO:0000256" key="3">
    <source>
        <dbReference type="ARBA" id="ARBA00023002"/>
    </source>
</evidence>
<dbReference type="OrthoDB" id="3941538at2759"/>
<dbReference type="EMBL" id="OB660274">
    <property type="protein sequence ID" value="CAD7223912.1"/>
    <property type="molecule type" value="Genomic_DNA"/>
</dbReference>
<dbReference type="PROSITE" id="PS00059">
    <property type="entry name" value="ADH_ZINC"/>
    <property type="match status" value="1"/>
</dbReference>
<feature type="domain" description="Alcohol dehydrogenase-like N-terminal" evidence="7">
    <location>
        <begin position="95"/>
        <end position="206"/>
    </location>
</feature>
<evidence type="ECO:0000313" key="8">
    <source>
        <dbReference type="EMBL" id="CAD7223912.1"/>
    </source>
</evidence>
<protein>
    <submittedName>
        <fullName evidence="8">Uncharacterized protein</fullName>
    </submittedName>
</protein>